<evidence type="ECO:0000313" key="8">
    <source>
        <dbReference type="Proteomes" id="UP000197138"/>
    </source>
</evidence>
<evidence type="ECO:0000313" key="9">
    <source>
        <dbReference type="Proteomes" id="UP000515151"/>
    </source>
</evidence>
<evidence type="ECO:0000256" key="3">
    <source>
        <dbReference type="ARBA" id="ARBA00023125"/>
    </source>
</evidence>
<dbReference type="InterPro" id="IPR051358">
    <property type="entry name" value="TF_AMS/ICE1/BHLH6-like"/>
</dbReference>
<comment type="subcellular location">
    <subcellularLocation>
        <location evidence="1">Nucleus</location>
    </subcellularLocation>
</comment>
<keyword evidence="9" id="KW-1185">Reference proteome</keyword>
<reference evidence="10" key="4">
    <citation type="submission" date="2025-04" db="UniProtKB">
        <authorList>
            <consortium name="RefSeq"/>
        </authorList>
    </citation>
    <scope>IDENTIFICATION</scope>
    <source>
        <tissue evidence="10">Leaf</tissue>
    </source>
</reference>
<sequence>MEFYEQYASYPFEEWLSQRKSHPSWEALLPTEQMMMMNMDYELLSSTHPGFSNYVDSALEENPLGDNYFLSSCCEGFSSSPSLDQELNYSAGSYCPIGRDQFQAQAVMDNSSYSTYETPRSNLPVQEDNYAILSLMDEDVFGDDFEAPMDILGACKMEPAVQSPEPVPVPGGPKGRVKRLEGQPSKNLMAERRRRKRLNDRLSMLRSIVPKISKMDRTSILGDTIDYLKELLEKIRLLQDEVELGPNQLNMVQLIEEMKPNEMLIRNSPKFNVERRKEDTKVEICCSGKPGLLLSTVNTLEALGLEIQHCVISCFSDFALQASCSLEMGQRGIMVSPEDVKQALFRNAGYGGRCL</sequence>
<keyword evidence="2" id="KW-0805">Transcription regulation</keyword>
<evidence type="ECO:0000256" key="5">
    <source>
        <dbReference type="ARBA" id="ARBA00023242"/>
    </source>
</evidence>
<name>A0A218WGK5_PUNGR</name>
<dbReference type="PANTHER" id="PTHR31945:SF15">
    <property type="entry name" value="TRANSCRIPTION FACTOR BHLH61-RELATED"/>
    <property type="match status" value="1"/>
</dbReference>
<evidence type="ECO:0000313" key="7">
    <source>
        <dbReference type="EMBL" id="OWM71361.1"/>
    </source>
</evidence>
<dbReference type="GO" id="GO:0003700">
    <property type="term" value="F:DNA-binding transcription factor activity"/>
    <property type="evidence" value="ECO:0007669"/>
    <property type="project" value="TreeGrafter"/>
</dbReference>
<keyword evidence="5" id="KW-0539">Nucleus</keyword>
<keyword evidence="4" id="KW-0804">Transcription</keyword>
<dbReference type="InterPro" id="IPR011598">
    <property type="entry name" value="bHLH_dom"/>
</dbReference>
<dbReference type="SMART" id="SM00353">
    <property type="entry name" value="HLH"/>
    <property type="match status" value="1"/>
</dbReference>
<evidence type="ECO:0000256" key="1">
    <source>
        <dbReference type="ARBA" id="ARBA00004123"/>
    </source>
</evidence>
<dbReference type="Pfam" id="PF00010">
    <property type="entry name" value="HLH"/>
    <property type="match status" value="1"/>
</dbReference>
<accession>A0A218WGK5</accession>
<reference evidence="9" key="3">
    <citation type="journal article" date="2020" name="Plant Biotechnol. J.">
        <title>The pomegranate (Punica granatum L.) draft genome dissects genetic divergence between soft- and hard-seeded cultivars.</title>
        <authorList>
            <person name="Luo X."/>
            <person name="Li H."/>
            <person name="Wu Z."/>
            <person name="Yao W."/>
            <person name="Zhao P."/>
            <person name="Cao D."/>
            <person name="Yu H."/>
            <person name="Li K."/>
            <person name="Poudel K."/>
            <person name="Zhao D."/>
            <person name="Zhang F."/>
            <person name="Xia X."/>
            <person name="Chen L."/>
            <person name="Wang Q."/>
            <person name="Jing D."/>
            <person name="Cao S."/>
        </authorList>
    </citation>
    <scope>NUCLEOTIDE SEQUENCE [LARGE SCALE GENOMIC DNA]</scope>
</reference>
<dbReference type="GO" id="GO:0046983">
    <property type="term" value="F:protein dimerization activity"/>
    <property type="evidence" value="ECO:0007669"/>
    <property type="project" value="InterPro"/>
</dbReference>
<dbReference type="EMBL" id="MTKT01004486">
    <property type="protein sequence ID" value="OWM71361.1"/>
    <property type="molecule type" value="Genomic_DNA"/>
</dbReference>
<reference evidence="7" key="2">
    <citation type="submission" date="2017-06" db="EMBL/GenBank/DDBJ databases">
        <title>The pomegranate genome and the genomics of punicalagin biosynthesis.</title>
        <authorList>
            <person name="Xu C."/>
        </authorList>
    </citation>
    <scope>NUCLEOTIDE SEQUENCE [LARGE SCALE GENOMIC DNA]</scope>
    <source>
        <tissue evidence="7">Fresh leaf</tissue>
    </source>
</reference>
<protein>
    <submittedName>
        <fullName evidence="10">Transcription factor bHLH93-like</fullName>
    </submittedName>
</protein>
<evidence type="ECO:0000259" key="6">
    <source>
        <dbReference type="PROSITE" id="PS50888"/>
    </source>
</evidence>
<dbReference type="Proteomes" id="UP000515151">
    <property type="component" value="Chromosome 1"/>
</dbReference>
<dbReference type="InterPro" id="IPR036638">
    <property type="entry name" value="HLH_DNA-bd_sf"/>
</dbReference>
<dbReference type="AlphaFoldDB" id="A0A218WGK5"/>
<evidence type="ECO:0000313" key="10">
    <source>
        <dbReference type="RefSeq" id="XP_031401240.1"/>
    </source>
</evidence>
<organism evidence="7 8">
    <name type="scientific">Punica granatum</name>
    <name type="common">Pomegranate</name>
    <dbReference type="NCBI Taxonomy" id="22663"/>
    <lineage>
        <taxon>Eukaryota</taxon>
        <taxon>Viridiplantae</taxon>
        <taxon>Streptophyta</taxon>
        <taxon>Embryophyta</taxon>
        <taxon>Tracheophyta</taxon>
        <taxon>Spermatophyta</taxon>
        <taxon>Magnoliopsida</taxon>
        <taxon>eudicotyledons</taxon>
        <taxon>Gunneridae</taxon>
        <taxon>Pentapetalae</taxon>
        <taxon>rosids</taxon>
        <taxon>malvids</taxon>
        <taxon>Myrtales</taxon>
        <taxon>Lythraceae</taxon>
        <taxon>Punica</taxon>
    </lineage>
</organism>
<dbReference type="PROSITE" id="PS50888">
    <property type="entry name" value="BHLH"/>
    <property type="match status" value="1"/>
</dbReference>
<dbReference type="SUPFAM" id="SSF47459">
    <property type="entry name" value="HLH, helix-loop-helix DNA-binding domain"/>
    <property type="match status" value="1"/>
</dbReference>
<dbReference type="PANTHER" id="PTHR31945">
    <property type="entry name" value="TRANSCRIPTION FACTOR SCREAM2-RELATED"/>
    <property type="match status" value="1"/>
</dbReference>
<dbReference type="CDD" id="cd04873">
    <property type="entry name" value="ACT_UUR-ACR-like"/>
    <property type="match status" value="1"/>
</dbReference>
<evidence type="ECO:0000256" key="2">
    <source>
        <dbReference type="ARBA" id="ARBA00023015"/>
    </source>
</evidence>
<proteinExistence type="predicted"/>
<evidence type="ECO:0000256" key="4">
    <source>
        <dbReference type="ARBA" id="ARBA00023163"/>
    </source>
</evidence>
<keyword evidence="3" id="KW-0238">DNA-binding</keyword>
<gene>
    <name evidence="10" type="primary">LOC116211115</name>
    <name evidence="7" type="ORF">CDL15_Pgr011490</name>
</gene>
<feature type="domain" description="BHLH" evidence="6">
    <location>
        <begin position="182"/>
        <end position="231"/>
    </location>
</feature>
<dbReference type="GeneID" id="116211115"/>
<dbReference type="InterPro" id="IPR054502">
    <property type="entry name" value="bHLH-TF_ACT-like_plant"/>
</dbReference>
<dbReference type="Pfam" id="PF22754">
    <property type="entry name" value="bHLH-TF_ACT-like_plant"/>
    <property type="match status" value="1"/>
</dbReference>
<dbReference type="GO" id="GO:0005634">
    <property type="term" value="C:nucleus"/>
    <property type="evidence" value="ECO:0007669"/>
    <property type="project" value="UniProtKB-SubCell"/>
</dbReference>
<dbReference type="RefSeq" id="XP_031401240.1">
    <property type="nucleotide sequence ID" value="XM_031545380.1"/>
</dbReference>
<reference evidence="8" key="1">
    <citation type="journal article" date="2017" name="Plant J.">
        <title>The pomegranate (Punica granatum L.) genome and the genomics of punicalagin biosynthesis.</title>
        <authorList>
            <person name="Qin G."/>
            <person name="Xu C."/>
            <person name="Ming R."/>
            <person name="Tang H."/>
            <person name="Guyot R."/>
            <person name="Kramer E.M."/>
            <person name="Hu Y."/>
            <person name="Yi X."/>
            <person name="Qi Y."/>
            <person name="Xu X."/>
            <person name="Gao Z."/>
            <person name="Pan H."/>
            <person name="Jian J."/>
            <person name="Tian Y."/>
            <person name="Yue Z."/>
            <person name="Xu Y."/>
        </authorList>
    </citation>
    <scope>NUCLEOTIDE SEQUENCE [LARGE SCALE GENOMIC DNA]</scope>
    <source>
        <strain evidence="8">cv. Dabenzi</strain>
    </source>
</reference>
<dbReference type="OrthoDB" id="752464at2759"/>
<dbReference type="Gene3D" id="4.10.280.10">
    <property type="entry name" value="Helix-loop-helix DNA-binding domain"/>
    <property type="match status" value="1"/>
</dbReference>
<dbReference type="Proteomes" id="UP000197138">
    <property type="component" value="Unassembled WGS sequence"/>
</dbReference>
<dbReference type="GO" id="GO:0043565">
    <property type="term" value="F:sequence-specific DNA binding"/>
    <property type="evidence" value="ECO:0007669"/>
    <property type="project" value="TreeGrafter"/>
</dbReference>